<evidence type="ECO:0000256" key="2">
    <source>
        <dbReference type="PROSITE-ProRule" id="PRU00335"/>
    </source>
</evidence>
<accession>A0ABR7GLM1</accession>
<dbReference type="InterPro" id="IPR039532">
    <property type="entry name" value="TetR_C_Firmicutes"/>
</dbReference>
<feature type="DNA-binding region" description="H-T-H motif" evidence="2">
    <location>
        <begin position="34"/>
        <end position="53"/>
    </location>
</feature>
<dbReference type="Proteomes" id="UP000641741">
    <property type="component" value="Unassembled WGS sequence"/>
</dbReference>
<protein>
    <submittedName>
        <fullName evidence="4">TetR/AcrR family transcriptional regulator</fullName>
    </submittedName>
</protein>
<dbReference type="InterPro" id="IPR001647">
    <property type="entry name" value="HTH_TetR"/>
</dbReference>
<evidence type="ECO:0000313" key="4">
    <source>
        <dbReference type="EMBL" id="MBC5695217.1"/>
    </source>
</evidence>
<dbReference type="RefSeq" id="WP_186969494.1">
    <property type="nucleotide sequence ID" value="NZ_JACOPK010000003.1"/>
</dbReference>
<dbReference type="Gene3D" id="1.10.357.10">
    <property type="entry name" value="Tetracycline Repressor, domain 2"/>
    <property type="match status" value="1"/>
</dbReference>
<dbReference type="EMBL" id="JACOPK010000003">
    <property type="protein sequence ID" value="MBC5695217.1"/>
    <property type="molecule type" value="Genomic_DNA"/>
</dbReference>
<organism evidence="4 5">
    <name type="scientific">Agathobaculum hominis</name>
    <dbReference type="NCBI Taxonomy" id="2763014"/>
    <lineage>
        <taxon>Bacteria</taxon>
        <taxon>Bacillati</taxon>
        <taxon>Bacillota</taxon>
        <taxon>Clostridia</taxon>
        <taxon>Eubacteriales</taxon>
        <taxon>Butyricicoccaceae</taxon>
        <taxon>Agathobaculum</taxon>
    </lineage>
</organism>
<dbReference type="InterPro" id="IPR050624">
    <property type="entry name" value="HTH-type_Tx_Regulator"/>
</dbReference>
<feature type="domain" description="HTH tetR-type" evidence="3">
    <location>
        <begin position="11"/>
        <end position="71"/>
    </location>
</feature>
<sequence length="201" mass="23232">MPKETVNRRVQFTKTALRDAMIELICEKPLTSITVKDVCARADINRSTFYLHYKDVDSLLVAVEDYAIEYIQSHFKGLGNAFDELVDFLTYMKNTPRLRNLFFALAGERGDPRFTRRLQELTFQTFERRWLEHLPSSGLDDEKTLVYSYVQPGIVSVFYSWLTDKMPNMSAEQLVCLLQKLILHGMTGLGEDLFPFGNSRA</sequence>
<proteinExistence type="predicted"/>
<dbReference type="Pfam" id="PF00440">
    <property type="entry name" value="TetR_N"/>
    <property type="match status" value="1"/>
</dbReference>
<dbReference type="Pfam" id="PF14278">
    <property type="entry name" value="TetR_C_8"/>
    <property type="match status" value="1"/>
</dbReference>
<dbReference type="PANTHER" id="PTHR43479">
    <property type="entry name" value="ACREF/ENVCD OPERON REPRESSOR-RELATED"/>
    <property type="match status" value="1"/>
</dbReference>
<dbReference type="InterPro" id="IPR009057">
    <property type="entry name" value="Homeodomain-like_sf"/>
</dbReference>
<dbReference type="PROSITE" id="PS50977">
    <property type="entry name" value="HTH_TETR_2"/>
    <property type="match status" value="1"/>
</dbReference>
<dbReference type="SUPFAM" id="SSF46689">
    <property type="entry name" value="Homeodomain-like"/>
    <property type="match status" value="1"/>
</dbReference>
<keyword evidence="5" id="KW-1185">Reference proteome</keyword>
<gene>
    <name evidence="4" type="ORF">H8S02_04565</name>
</gene>
<evidence type="ECO:0000259" key="3">
    <source>
        <dbReference type="PROSITE" id="PS50977"/>
    </source>
</evidence>
<reference evidence="4 5" key="1">
    <citation type="submission" date="2020-08" db="EMBL/GenBank/DDBJ databases">
        <title>Genome public.</title>
        <authorList>
            <person name="Liu C."/>
            <person name="Sun Q."/>
        </authorList>
    </citation>
    <scope>NUCLEOTIDE SEQUENCE [LARGE SCALE GENOMIC DNA]</scope>
    <source>
        <strain evidence="4 5">M2</strain>
    </source>
</reference>
<comment type="caution">
    <text evidence="4">The sequence shown here is derived from an EMBL/GenBank/DDBJ whole genome shotgun (WGS) entry which is preliminary data.</text>
</comment>
<keyword evidence="1 2" id="KW-0238">DNA-binding</keyword>
<evidence type="ECO:0000256" key="1">
    <source>
        <dbReference type="ARBA" id="ARBA00023125"/>
    </source>
</evidence>
<evidence type="ECO:0000313" key="5">
    <source>
        <dbReference type="Proteomes" id="UP000641741"/>
    </source>
</evidence>
<dbReference type="PANTHER" id="PTHR43479:SF7">
    <property type="entry name" value="TETR-FAMILY TRANSCRIPTIONAL REGULATOR"/>
    <property type="match status" value="1"/>
</dbReference>
<name>A0ABR7GLM1_9FIRM</name>